<dbReference type="NCBIfam" id="TIGR03082">
    <property type="entry name" value="Gneg_AbrB_dup"/>
    <property type="match status" value="1"/>
</dbReference>
<keyword evidence="1" id="KW-0812">Transmembrane</keyword>
<feature type="transmembrane region" description="Helical" evidence="1">
    <location>
        <begin position="152"/>
        <end position="173"/>
    </location>
</feature>
<dbReference type="EMBL" id="JBHMDM010000004">
    <property type="protein sequence ID" value="MFB9376655.1"/>
    <property type="molecule type" value="Genomic_DNA"/>
</dbReference>
<proteinExistence type="predicted"/>
<evidence type="ECO:0000313" key="2">
    <source>
        <dbReference type="EMBL" id="MFB9376655.1"/>
    </source>
</evidence>
<feature type="transmembrane region" description="Helical" evidence="1">
    <location>
        <begin position="315"/>
        <end position="335"/>
    </location>
</feature>
<sequence length="361" mass="35772">MTSRAGRVLRARGPSALVVVVAVVGVTVGLDRLGVASPALFAGLLVGLVDALLRPAPLTVPRPLAQAAQGVVGVSVGVLVQLSTFAAVGAHWLSVVLVVLGTLALSLLTGRLLGRHPAVDPVTATMALIAGGAAGLTVMARELGADDRVVGVVQYLRVLLVVGTLPLVLQWGFGVRAEPLDVAGLAGSGVTGVLLGLLALGLGIPLGRLLRLPAAALLGPLLLSGVASATGLLGPDRLDVTVPGWFTSLGFGLAGLAVGSRFTRARVRALGRILPAALGLILAGMAGCAAMAWGLSAATGIAGLDAYLATTPGGLWAVAAAAVGTGADATFVVAVQTLRLLLMLAAAPLVARLLRRGVSGG</sequence>
<feature type="transmembrane region" description="Helical" evidence="1">
    <location>
        <begin position="185"/>
        <end position="207"/>
    </location>
</feature>
<feature type="transmembrane region" description="Helical" evidence="1">
    <location>
        <begin position="274"/>
        <end position="295"/>
    </location>
</feature>
<feature type="transmembrane region" description="Helical" evidence="1">
    <location>
        <begin position="121"/>
        <end position="140"/>
    </location>
</feature>
<dbReference type="PANTHER" id="PTHR38457:SF1">
    <property type="entry name" value="REGULATOR ABRB-RELATED"/>
    <property type="match status" value="1"/>
</dbReference>
<dbReference type="InterPro" id="IPR017516">
    <property type="entry name" value="AbrB_dup"/>
</dbReference>
<evidence type="ECO:0000256" key="1">
    <source>
        <dbReference type="SAM" id="Phobius"/>
    </source>
</evidence>
<dbReference type="Proteomes" id="UP001589748">
    <property type="component" value="Unassembled WGS sequence"/>
</dbReference>
<evidence type="ECO:0000313" key="3">
    <source>
        <dbReference type="Proteomes" id="UP001589748"/>
    </source>
</evidence>
<name>A0ABV5LRF5_9ACTN</name>
<organism evidence="2 3">
    <name type="scientific">Kineococcus gynurae</name>
    <dbReference type="NCBI Taxonomy" id="452979"/>
    <lineage>
        <taxon>Bacteria</taxon>
        <taxon>Bacillati</taxon>
        <taxon>Actinomycetota</taxon>
        <taxon>Actinomycetes</taxon>
        <taxon>Kineosporiales</taxon>
        <taxon>Kineosporiaceae</taxon>
        <taxon>Kineococcus</taxon>
    </lineage>
</organism>
<comment type="caution">
    <text evidence="2">The sequence shown here is derived from an EMBL/GenBank/DDBJ whole genome shotgun (WGS) entry which is preliminary data.</text>
</comment>
<feature type="transmembrane region" description="Helical" evidence="1">
    <location>
        <begin position="12"/>
        <end position="30"/>
    </location>
</feature>
<protein>
    <submittedName>
        <fullName evidence="2">AbrB family transcriptional regulator</fullName>
    </submittedName>
</protein>
<accession>A0ABV5LRF5</accession>
<dbReference type="PIRSF" id="PIRSF038991">
    <property type="entry name" value="Protein_AbrB"/>
    <property type="match status" value="1"/>
</dbReference>
<keyword evidence="1" id="KW-0472">Membrane</keyword>
<dbReference type="PANTHER" id="PTHR38457">
    <property type="entry name" value="REGULATOR ABRB-RELATED"/>
    <property type="match status" value="1"/>
</dbReference>
<dbReference type="InterPro" id="IPR007820">
    <property type="entry name" value="AbrB_fam"/>
</dbReference>
<reference evidence="2 3" key="1">
    <citation type="submission" date="2024-09" db="EMBL/GenBank/DDBJ databases">
        <authorList>
            <person name="Sun Q."/>
            <person name="Mori K."/>
        </authorList>
    </citation>
    <scope>NUCLEOTIDE SEQUENCE [LARGE SCALE GENOMIC DNA]</scope>
    <source>
        <strain evidence="2 3">TISTR 1856</strain>
    </source>
</reference>
<keyword evidence="1" id="KW-1133">Transmembrane helix</keyword>
<feature type="transmembrane region" description="Helical" evidence="1">
    <location>
        <begin position="245"/>
        <end position="262"/>
    </location>
</feature>
<gene>
    <name evidence="2" type="ORF">ACFFVI_06710</name>
</gene>
<feature type="transmembrane region" description="Helical" evidence="1">
    <location>
        <begin position="74"/>
        <end position="101"/>
    </location>
</feature>
<keyword evidence="3" id="KW-1185">Reference proteome</keyword>
<dbReference type="RefSeq" id="WP_380135999.1">
    <property type="nucleotide sequence ID" value="NZ_JBHLUI010000003.1"/>
</dbReference>
<dbReference type="Pfam" id="PF05145">
    <property type="entry name" value="AbrB"/>
    <property type="match status" value="1"/>
</dbReference>
<feature type="transmembrane region" description="Helical" evidence="1">
    <location>
        <begin position="214"/>
        <end position="233"/>
    </location>
</feature>